<dbReference type="EMBL" id="JACKVC010000010">
    <property type="protein sequence ID" value="MCV7387922.1"/>
    <property type="molecule type" value="Genomic_DNA"/>
</dbReference>
<dbReference type="GO" id="GO:0008236">
    <property type="term" value="F:serine-type peptidase activity"/>
    <property type="evidence" value="ECO:0007669"/>
    <property type="project" value="InterPro"/>
</dbReference>
<dbReference type="SUPFAM" id="SSF53474">
    <property type="entry name" value="alpha/beta-Hydrolases"/>
    <property type="match status" value="1"/>
</dbReference>
<organism evidence="3 4">
    <name type="scientific">Mycolicibacterium porcinum</name>
    <dbReference type="NCBI Taxonomy" id="39693"/>
    <lineage>
        <taxon>Bacteria</taxon>
        <taxon>Bacillati</taxon>
        <taxon>Actinomycetota</taxon>
        <taxon>Actinomycetes</taxon>
        <taxon>Mycobacteriales</taxon>
        <taxon>Mycobacteriaceae</taxon>
        <taxon>Mycolicibacterium</taxon>
    </lineage>
</organism>
<dbReference type="RefSeq" id="WP_081814226.1">
    <property type="nucleotide sequence ID" value="NZ_JACKVC010000010.1"/>
</dbReference>
<evidence type="ECO:0000313" key="3">
    <source>
        <dbReference type="EMBL" id="MCV7387922.1"/>
    </source>
</evidence>
<dbReference type="AlphaFoldDB" id="A0AAW5T062"/>
<name>A0AAW5T062_9MYCO</name>
<feature type="domain" description="BD-FAE-like" evidence="2">
    <location>
        <begin position="23"/>
        <end position="113"/>
    </location>
</feature>
<dbReference type="InterPro" id="IPR050300">
    <property type="entry name" value="GDXG_lipolytic_enzyme"/>
</dbReference>
<dbReference type="Proteomes" id="UP001141659">
    <property type="component" value="Unassembled WGS sequence"/>
</dbReference>
<reference evidence="3" key="2">
    <citation type="journal article" date="2022" name="BMC Genomics">
        <title>Comparative genome analysis of mycobacteria focusing on tRNA and non-coding RNA.</title>
        <authorList>
            <person name="Behra P.R.K."/>
            <person name="Pettersson B.M.F."/>
            <person name="Ramesh M."/>
            <person name="Das S."/>
            <person name="Dasgupta S."/>
            <person name="Kirsebom L.A."/>
        </authorList>
    </citation>
    <scope>NUCLEOTIDE SEQUENCE</scope>
    <source>
        <strain evidence="3">DSM 44242</strain>
    </source>
</reference>
<evidence type="ECO:0000259" key="2">
    <source>
        <dbReference type="Pfam" id="PF20434"/>
    </source>
</evidence>
<reference evidence="3" key="1">
    <citation type="submission" date="2020-07" db="EMBL/GenBank/DDBJ databases">
        <authorList>
            <person name="Pettersson B.M.F."/>
            <person name="Behra P.R.K."/>
            <person name="Ramesh M."/>
            <person name="Das S."/>
            <person name="Dasgupta S."/>
            <person name="Kirsebom L.A."/>
        </authorList>
    </citation>
    <scope>NUCLEOTIDE SEQUENCE</scope>
    <source>
        <strain evidence="3">DSM 44242</strain>
    </source>
</reference>
<comment type="caution">
    <text evidence="3">The sequence shown here is derived from an EMBL/GenBank/DDBJ whole genome shotgun (WGS) entry which is preliminary data.</text>
</comment>
<gene>
    <name evidence="3" type="ORF">H5P34_07650</name>
</gene>
<dbReference type="InterPro" id="IPR029058">
    <property type="entry name" value="AB_hydrolase_fold"/>
</dbReference>
<keyword evidence="1 3" id="KW-0378">Hydrolase</keyword>
<dbReference type="InterPro" id="IPR049492">
    <property type="entry name" value="BD-FAE-like_dom"/>
</dbReference>
<dbReference type="Pfam" id="PF20434">
    <property type="entry name" value="BD-FAE"/>
    <property type="match status" value="1"/>
</dbReference>
<proteinExistence type="predicted"/>
<dbReference type="Gene3D" id="3.40.50.1820">
    <property type="entry name" value="alpha/beta hydrolase"/>
    <property type="match status" value="1"/>
</dbReference>
<evidence type="ECO:0000313" key="4">
    <source>
        <dbReference type="Proteomes" id="UP001141659"/>
    </source>
</evidence>
<protein>
    <submittedName>
        <fullName evidence="3">Alpha/beta hydrolase</fullName>
    </submittedName>
</protein>
<accession>A0AAW5T062</accession>
<dbReference type="GO" id="GO:0006508">
    <property type="term" value="P:proteolysis"/>
    <property type="evidence" value="ECO:0007669"/>
    <property type="project" value="InterPro"/>
</dbReference>
<sequence>MRHAYGSHPEQYVDRRAPSSPSVGLAVLIHGGYWRGSFGADLMDPLAADLAARGWDVANIEYRRVGRDGGYPETLEDATAAVSFAVREAAETKRIVLIGHSVGGQLALLNARQAHLVLALSPVTDVRRTFDEGLGENAAIEFIGATPEENPDAYCLASPRYQLPVGRPVLITHGLDDVRVPAAHSRDYRDAAIRDDDSVELREYQGLPHGEQINPAAEHWADAVEWLTSQPI</sequence>
<evidence type="ECO:0000256" key="1">
    <source>
        <dbReference type="ARBA" id="ARBA00022801"/>
    </source>
</evidence>
<dbReference type="PANTHER" id="PTHR48081">
    <property type="entry name" value="AB HYDROLASE SUPERFAMILY PROTEIN C4A8.06C"/>
    <property type="match status" value="1"/>
</dbReference>